<evidence type="ECO:0000313" key="4">
    <source>
        <dbReference type="WBParaSite" id="HPLM_0002006101-mRNA-1"/>
    </source>
</evidence>
<dbReference type="AlphaFoldDB" id="A0A0N4X6R9"/>
<gene>
    <name evidence="2" type="ORF">HPLM_LOCUS20053</name>
</gene>
<feature type="region of interest" description="Disordered" evidence="1">
    <location>
        <begin position="131"/>
        <end position="183"/>
    </location>
</feature>
<dbReference type="OrthoDB" id="5857405at2759"/>
<name>A0A0N4X6R9_HAEPC</name>
<dbReference type="OMA" id="ICRHEDG"/>
<dbReference type="WBParaSite" id="HPLM_0002006101-mRNA-1">
    <property type="protein sequence ID" value="HPLM_0002006101-mRNA-1"/>
    <property type="gene ID" value="HPLM_0002006101"/>
</dbReference>
<protein>
    <submittedName>
        <fullName evidence="4">C2H2-type domain-containing protein</fullName>
    </submittedName>
</protein>
<feature type="compositionally biased region" description="Low complexity" evidence="1">
    <location>
        <begin position="143"/>
        <end position="153"/>
    </location>
</feature>
<dbReference type="Proteomes" id="UP000268014">
    <property type="component" value="Unassembled WGS sequence"/>
</dbReference>
<evidence type="ECO:0000313" key="2">
    <source>
        <dbReference type="EMBL" id="VDO81119.1"/>
    </source>
</evidence>
<feature type="region of interest" description="Disordered" evidence="1">
    <location>
        <begin position="314"/>
        <end position="338"/>
    </location>
</feature>
<proteinExistence type="predicted"/>
<feature type="region of interest" description="Disordered" evidence="1">
    <location>
        <begin position="261"/>
        <end position="296"/>
    </location>
</feature>
<dbReference type="STRING" id="6290.A0A0N4X6R9"/>
<accession>A0A0N4X6R9</accession>
<reference evidence="4" key="1">
    <citation type="submission" date="2017-02" db="UniProtKB">
        <authorList>
            <consortium name="WormBaseParasite"/>
        </authorList>
    </citation>
    <scope>IDENTIFICATION</scope>
</reference>
<dbReference type="EMBL" id="UZAF01021812">
    <property type="protein sequence ID" value="VDO81119.1"/>
    <property type="molecule type" value="Genomic_DNA"/>
</dbReference>
<evidence type="ECO:0000313" key="3">
    <source>
        <dbReference type="Proteomes" id="UP000268014"/>
    </source>
</evidence>
<reference evidence="2 3" key="2">
    <citation type="submission" date="2018-11" db="EMBL/GenBank/DDBJ databases">
        <authorList>
            <consortium name="Pathogen Informatics"/>
        </authorList>
    </citation>
    <scope>NUCLEOTIDE SEQUENCE [LARGE SCALE GENOMIC DNA]</scope>
    <source>
        <strain evidence="2 3">MHpl1</strain>
    </source>
</reference>
<organism evidence="4">
    <name type="scientific">Haemonchus placei</name>
    <name type="common">Barber's pole worm</name>
    <dbReference type="NCBI Taxonomy" id="6290"/>
    <lineage>
        <taxon>Eukaryota</taxon>
        <taxon>Metazoa</taxon>
        <taxon>Ecdysozoa</taxon>
        <taxon>Nematoda</taxon>
        <taxon>Chromadorea</taxon>
        <taxon>Rhabditida</taxon>
        <taxon>Rhabditina</taxon>
        <taxon>Rhabditomorpha</taxon>
        <taxon>Strongyloidea</taxon>
        <taxon>Trichostrongylidae</taxon>
        <taxon>Haemonchus</taxon>
    </lineage>
</organism>
<keyword evidence="3" id="KW-1185">Reference proteome</keyword>
<evidence type="ECO:0000256" key="1">
    <source>
        <dbReference type="SAM" id="MobiDB-lite"/>
    </source>
</evidence>
<sequence length="338" mass="38272">MLDSPVRIFRCPICSENGLNPPLQDLSLLIEHIAKHYQFYLYECRECRARFATPFIANFHIKEGICRHEDGDLRPDGNEALIAVNLDDIEFSSFCTLQNAITKCTQDMLLEQKAAIEKDCEKNEREAAMNAGLSEEASAKETLSSPRSPSLPLDEGARGQQAPCSSKDPLRGQRPKIPKKSLKDFKDCRASDRFGSDRVESTVYGSLNRDSQADRVSSSPYTTHVIADGLHRRRVVRSELDDRPRKIRIQDDGATVIHRHESVERTTTDSWRTPRERRNDDGQLHAHGSAHLEPWDRRGADAPELILFSPFGNTEKLTDRRPHLSPPRVARLPSLLDL</sequence>
<feature type="compositionally biased region" description="Basic and acidic residues" evidence="1">
    <location>
        <begin position="261"/>
        <end position="284"/>
    </location>
</feature>